<dbReference type="InterPro" id="IPR011006">
    <property type="entry name" value="CheY-like_superfamily"/>
</dbReference>
<dbReference type="GO" id="GO:0000155">
    <property type="term" value="F:phosphorelay sensor kinase activity"/>
    <property type="evidence" value="ECO:0007669"/>
    <property type="project" value="InterPro"/>
</dbReference>
<dbReference type="InterPro" id="IPR003594">
    <property type="entry name" value="HATPase_dom"/>
</dbReference>
<dbReference type="Pfam" id="PF02518">
    <property type="entry name" value="HATPase_c"/>
    <property type="match status" value="1"/>
</dbReference>
<feature type="domain" description="Response regulatory" evidence="8">
    <location>
        <begin position="6"/>
        <end position="125"/>
    </location>
</feature>
<evidence type="ECO:0000259" key="8">
    <source>
        <dbReference type="PROSITE" id="PS50110"/>
    </source>
</evidence>
<dbReference type="Gene3D" id="3.30.565.10">
    <property type="entry name" value="Histidine kinase-like ATPase, C-terminal domain"/>
    <property type="match status" value="1"/>
</dbReference>
<accession>A0A7S8IEY5</accession>
<dbReference type="SUPFAM" id="SSF55874">
    <property type="entry name" value="ATPase domain of HSP90 chaperone/DNA topoisomerase II/histidine kinase"/>
    <property type="match status" value="1"/>
</dbReference>
<evidence type="ECO:0000256" key="3">
    <source>
        <dbReference type="ARBA" id="ARBA00022553"/>
    </source>
</evidence>
<dbReference type="PROSITE" id="PS50109">
    <property type="entry name" value="HIS_KIN"/>
    <property type="match status" value="1"/>
</dbReference>
<dbReference type="SUPFAM" id="SSF52172">
    <property type="entry name" value="CheY-like"/>
    <property type="match status" value="1"/>
</dbReference>
<organism evidence="9 10">
    <name type="scientific">Phototrophicus methaneseepsis</name>
    <dbReference type="NCBI Taxonomy" id="2710758"/>
    <lineage>
        <taxon>Bacteria</taxon>
        <taxon>Bacillati</taxon>
        <taxon>Chloroflexota</taxon>
        <taxon>Candidatus Thermofontia</taxon>
        <taxon>Phototrophicales</taxon>
        <taxon>Phototrophicaceae</taxon>
        <taxon>Phototrophicus</taxon>
    </lineage>
</organism>
<dbReference type="InterPro" id="IPR003661">
    <property type="entry name" value="HisK_dim/P_dom"/>
</dbReference>
<proteinExistence type="predicted"/>
<evidence type="ECO:0000313" key="9">
    <source>
        <dbReference type="EMBL" id="QPC82348.1"/>
    </source>
</evidence>
<gene>
    <name evidence="9" type="ORF">G4Y79_22120</name>
</gene>
<evidence type="ECO:0000256" key="1">
    <source>
        <dbReference type="ARBA" id="ARBA00000085"/>
    </source>
</evidence>
<protein>
    <recommendedName>
        <fullName evidence="2">histidine kinase</fullName>
        <ecNumber evidence="2">2.7.13.3</ecNumber>
    </recommendedName>
</protein>
<dbReference type="InterPro" id="IPR036097">
    <property type="entry name" value="HisK_dim/P_sf"/>
</dbReference>
<dbReference type="EC" id="2.7.13.3" evidence="2"/>
<sequence>MSERKTVLVVEDEIHLLYGIRDILEYEEYDVLIAQNGLEGLEVLQSDPFNPPDIIVSDVMMPHMDGFTFLEHVRKEDNWITVPFIFLTAKDQQSDRFRGGDLGADVYLTKPFAAEELLHAVKNQIKRQSNIKRVQKEQESNLKREILKLFNHEFRTPMSLVVGYSEMLKGYEKRLIDEEDVMDFLKGVNSGANRLRRLVENFILLLEIQEGDALNSYKLRRRPIAEIDAIVRDAVRGANHFEEAPNVHIEIEKDMPLFVADVQHLTACLRELIDNAIKFSDDEAARVEVKVTHEDKMIVFRVKDWGRGIPAHEYDNIWKELYQIDREHFEDQGSGCGLAIVDGMVKIHGGTREVTSSDKGSIFTIRIPITPPDNPNLFDSIEGIASAMATTDVASSE</sequence>
<dbReference type="Pfam" id="PF00072">
    <property type="entry name" value="Response_reg"/>
    <property type="match status" value="1"/>
</dbReference>
<dbReference type="PANTHER" id="PTHR43547:SF2">
    <property type="entry name" value="HYBRID SIGNAL TRANSDUCTION HISTIDINE KINASE C"/>
    <property type="match status" value="1"/>
</dbReference>
<dbReference type="InterPro" id="IPR036890">
    <property type="entry name" value="HATPase_C_sf"/>
</dbReference>
<dbReference type="PRINTS" id="PR00344">
    <property type="entry name" value="BCTRLSENSOR"/>
</dbReference>
<dbReference type="Gene3D" id="3.40.50.2300">
    <property type="match status" value="1"/>
</dbReference>
<keyword evidence="4" id="KW-0418">Kinase</keyword>
<dbReference type="InterPro" id="IPR005467">
    <property type="entry name" value="His_kinase_dom"/>
</dbReference>
<evidence type="ECO:0000256" key="4">
    <source>
        <dbReference type="ARBA" id="ARBA00022777"/>
    </source>
</evidence>
<dbReference type="InterPro" id="IPR001789">
    <property type="entry name" value="Sig_transdc_resp-reg_receiver"/>
</dbReference>
<keyword evidence="10" id="KW-1185">Reference proteome</keyword>
<dbReference type="Pfam" id="PF00512">
    <property type="entry name" value="HisKA"/>
    <property type="match status" value="1"/>
</dbReference>
<dbReference type="KEGG" id="pmet:G4Y79_22120"/>
<dbReference type="Gene3D" id="1.10.287.130">
    <property type="match status" value="1"/>
</dbReference>
<dbReference type="PANTHER" id="PTHR43547">
    <property type="entry name" value="TWO-COMPONENT HISTIDINE KINASE"/>
    <property type="match status" value="1"/>
</dbReference>
<dbReference type="CDD" id="cd00082">
    <property type="entry name" value="HisKA"/>
    <property type="match status" value="1"/>
</dbReference>
<reference evidence="9 10" key="1">
    <citation type="submission" date="2020-02" db="EMBL/GenBank/DDBJ databases">
        <authorList>
            <person name="Zheng R.K."/>
            <person name="Sun C.M."/>
        </authorList>
    </citation>
    <scope>NUCLEOTIDE SEQUENCE [LARGE SCALE GENOMIC DNA]</scope>
    <source>
        <strain evidence="10">rifampicinis</strain>
    </source>
</reference>
<dbReference type="RefSeq" id="WP_195170417.1">
    <property type="nucleotide sequence ID" value="NZ_CP062983.1"/>
</dbReference>
<keyword evidence="5" id="KW-0902">Two-component regulatory system</keyword>
<name>A0A7S8IEY5_9CHLR</name>
<comment type="catalytic activity">
    <reaction evidence="1">
        <text>ATP + protein L-histidine = ADP + protein N-phospho-L-histidine.</text>
        <dbReference type="EC" id="2.7.13.3"/>
    </reaction>
</comment>
<dbReference type="SMART" id="SM00448">
    <property type="entry name" value="REC"/>
    <property type="match status" value="1"/>
</dbReference>
<evidence type="ECO:0000313" key="10">
    <source>
        <dbReference type="Proteomes" id="UP000594468"/>
    </source>
</evidence>
<keyword evidence="3 6" id="KW-0597">Phosphoprotein</keyword>
<dbReference type="SUPFAM" id="SSF47384">
    <property type="entry name" value="Homodimeric domain of signal transducing histidine kinase"/>
    <property type="match status" value="1"/>
</dbReference>
<feature type="modified residue" description="4-aspartylphosphate" evidence="6">
    <location>
        <position position="58"/>
    </location>
</feature>
<evidence type="ECO:0000256" key="5">
    <source>
        <dbReference type="ARBA" id="ARBA00023012"/>
    </source>
</evidence>
<dbReference type="PROSITE" id="PS50110">
    <property type="entry name" value="RESPONSE_REGULATORY"/>
    <property type="match status" value="1"/>
</dbReference>
<dbReference type="AlphaFoldDB" id="A0A7S8IEY5"/>
<dbReference type="SMART" id="SM00388">
    <property type="entry name" value="HisKA"/>
    <property type="match status" value="1"/>
</dbReference>
<evidence type="ECO:0000256" key="2">
    <source>
        <dbReference type="ARBA" id="ARBA00012438"/>
    </source>
</evidence>
<evidence type="ECO:0000256" key="6">
    <source>
        <dbReference type="PROSITE-ProRule" id="PRU00169"/>
    </source>
</evidence>
<dbReference type="SMART" id="SM00387">
    <property type="entry name" value="HATPase_c"/>
    <property type="match status" value="1"/>
</dbReference>
<dbReference type="InterPro" id="IPR004358">
    <property type="entry name" value="Sig_transdc_His_kin-like_C"/>
</dbReference>
<evidence type="ECO:0000259" key="7">
    <source>
        <dbReference type="PROSITE" id="PS50109"/>
    </source>
</evidence>
<dbReference type="EMBL" id="CP062983">
    <property type="protein sequence ID" value="QPC82348.1"/>
    <property type="molecule type" value="Genomic_DNA"/>
</dbReference>
<feature type="domain" description="Histidine kinase" evidence="7">
    <location>
        <begin position="149"/>
        <end position="371"/>
    </location>
</feature>
<dbReference type="Proteomes" id="UP000594468">
    <property type="component" value="Chromosome"/>
</dbReference>
<dbReference type="CDD" id="cd17574">
    <property type="entry name" value="REC_OmpR"/>
    <property type="match status" value="1"/>
</dbReference>
<keyword evidence="4" id="KW-0808">Transferase</keyword>